<evidence type="ECO:0000313" key="11">
    <source>
        <dbReference type="Proteomes" id="UP001597145"/>
    </source>
</evidence>
<dbReference type="InterPro" id="IPR006089">
    <property type="entry name" value="Acyl-CoA_DH_CS"/>
</dbReference>
<dbReference type="PANTHER" id="PTHR42707">
    <property type="entry name" value="ACYL-COA DEHYDROGENASE"/>
    <property type="match status" value="1"/>
</dbReference>
<dbReference type="InterPro" id="IPR052904">
    <property type="entry name" value="Acyl-CoA_dehydrogenase-like"/>
</dbReference>
<dbReference type="Pfam" id="PF02770">
    <property type="entry name" value="Acyl-CoA_dh_M"/>
    <property type="match status" value="1"/>
</dbReference>
<evidence type="ECO:0000256" key="6">
    <source>
        <dbReference type="SAM" id="MobiDB-lite"/>
    </source>
</evidence>
<keyword evidence="3 5" id="KW-0285">Flavoprotein</keyword>
<gene>
    <name evidence="10" type="ORF">ACFSCY_17080</name>
</gene>
<dbReference type="InterPro" id="IPR009100">
    <property type="entry name" value="AcylCoA_DH/oxidase_NM_dom_sf"/>
</dbReference>
<accession>A0ABW4FL94</accession>
<evidence type="ECO:0000256" key="1">
    <source>
        <dbReference type="ARBA" id="ARBA00001974"/>
    </source>
</evidence>
<dbReference type="Proteomes" id="UP001597145">
    <property type="component" value="Unassembled WGS sequence"/>
</dbReference>
<proteinExistence type="inferred from homology"/>
<dbReference type="Gene3D" id="6.10.250.600">
    <property type="match status" value="1"/>
</dbReference>
<dbReference type="PROSITE" id="PS00073">
    <property type="entry name" value="ACYL_COA_DH_2"/>
    <property type="match status" value="1"/>
</dbReference>
<dbReference type="Gene3D" id="2.40.110.20">
    <property type="match status" value="1"/>
</dbReference>
<comment type="cofactor">
    <cofactor evidence="1 5">
        <name>FAD</name>
        <dbReference type="ChEBI" id="CHEBI:57692"/>
    </cofactor>
</comment>
<dbReference type="Gene3D" id="1.20.140.10">
    <property type="entry name" value="Butyryl-CoA Dehydrogenase, subunit A, domain 3"/>
    <property type="match status" value="1"/>
</dbReference>
<dbReference type="InterPro" id="IPR041504">
    <property type="entry name" value="AidB_N"/>
</dbReference>
<protein>
    <submittedName>
        <fullName evidence="10">Isovaleryl-CoA dehydrogenase</fullName>
        <ecNumber evidence="10">1.3.8.4</ecNumber>
    </submittedName>
</protein>
<keyword evidence="5 10" id="KW-0560">Oxidoreductase</keyword>
<evidence type="ECO:0000259" key="8">
    <source>
        <dbReference type="Pfam" id="PF02770"/>
    </source>
</evidence>
<feature type="domain" description="Adaptive response protein AidB N-terminal" evidence="9">
    <location>
        <begin position="86"/>
        <end position="241"/>
    </location>
</feature>
<dbReference type="InterPro" id="IPR006091">
    <property type="entry name" value="Acyl-CoA_Oxase/DH_mid-dom"/>
</dbReference>
<dbReference type="PANTHER" id="PTHR42707:SF3">
    <property type="entry name" value="ACYL-COA DEHYDROGENASE AIDB-RELATED"/>
    <property type="match status" value="1"/>
</dbReference>
<dbReference type="SUPFAM" id="SSF56645">
    <property type="entry name" value="Acyl-CoA dehydrogenase NM domain-like"/>
    <property type="match status" value="1"/>
</dbReference>
<dbReference type="EMBL" id="JBHUCP010000009">
    <property type="protein sequence ID" value="MFD1531154.1"/>
    <property type="molecule type" value="Genomic_DNA"/>
</dbReference>
<comment type="caution">
    <text evidence="10">The sequence shown here is derived from an EMBL/GenBank/DDBJ whole genome shotgun (WGS) entry which is preliminary data.</text>
</comment>
<name>A0ABW4FL94_9PSEU</name>
<reference evidence="11" key="1">
    <citation type="journal article" date="2019" name="Int. J. Syst. Evol. Microbiol.">
        <title>The Global Catalogue of Microorganisms (GCM) 10K type strain sequencing project: providing services to taxonomists for standard genome sequencing and annotation.</title>
        <authorList>
            <consortium name="The Broad Institute Genomics Platform"/>
            <consortium name="The Broad Institute Genome Sequencing Center for Infectious Disease"/>
            <person name="Wu L."/>
            <person name="Ma J."/>
        </authorList>
    </citation>
    <scope>NUCLEOTIDE SEQUENCE [LARGE SCALE GENOMIC DNA]</scope>
    <source>
        <strain evidence="11">JCM 12165</strain>
    </source>
</reference>
<dbReference type="EC" id="1.3.8.4" evidence="10"/>
<dbReference type="InterPro" id="IPR009075">
    <property type="entry name" value="AcylCo_DH/oxidase_C"/>
</dbReference>
<feature type="region of interest" description="Disordered" evidence="6">
    <location>
        <begin position="1"/>
        <end position="97"/>
    </location>
</feature>
<sequence length="619" mass="66398">MVETQRQETEPAEAGATDPADSISEQAEPCNWAGPLPRTGAPGRPTGPGTSEPPADAQPAPRAAARPRPAEPPLEPGDRRTHRVENQPPPLDGYDPFACDPALADAIAREGAEEALPALRQLGELVASAEAREHARLANENPPSLRTHDRYGHRIDEVEFHPSWHWLMRTSVGWGLHGTPWVGEPGAGAHVARAAGFYLMGQLEQGHCCPVSMTYAAVPALRRDPELAKVYESGLVSTTYEFGLAEPSTKPGLLAGMSMTEKQGGSDVRAGTTEATPDADGTYRLVGHKWFTSAPMNDIFLTLAQAPGGLTCFVLPRVLPDGTRNAIRLERLKDKLGNRSNASAEIEYAGAVGWRLGDEGRGVATIIEMVSMTRLDCVLGAASVIKAALTEAAHHATHRTAFGTRLADAPLMQAVLSDLALEAEAATALAMRLAGAVDREERALLRLALPASKYLVCKRAPAVVAEALECLGGNGYVEESGMPRLYREAPLNSIWEGSGNVTALDVLRAVSREPDSVDAVFAEIEAASGTDTWFDRAVRELRTELRGREERRARRLAELLALCLQGSLLLRYAPSEVSSAFVSSRFLPDGPWRTSGTLPAETQTKTLLERVTPHISTAG</sequence>
<evidence type="ECO:0000259" key="9">
    <source>
        <dbReference type="Pfam" id="PF18158"/>
    </source>
</evidence>
<organism evidence="10 11">
    <name type="scientific">Pseudonocardia aurantiaca</name>
    <dbReference type="NCBI Taxonomy" id="75290"/>
    <lineage>
        <taxon>Bacteria</taxon>
        <taxon>Bacillati</taxon>
        <taxon>Actinomycetota</taxon>
        <taxon>Actinomycetes</taxon>
        <taxon>Pseudonocardiales</taxon>
        <taxon>Pseudonocardiaceae</taxon>
        <taxon>Pseudonocardia</taxon>
    </lineage>
</organism>
<dbReference type="RefSeq" id="WP_343971560.1">
    <property type="nucleotide sequence ID" value="NZ_BAAAJG010000002.1"/>
</dbReference>
<feature type="domain" description="Acyl-CoA oxidase/dehydrogenase middle" evidence="8">
    <location>
        <begin position="257"/>
        <end position="348"/>
    </location>
</feature>
<evidence type="ECO:0000256" key="3">
    <source>
        <dbReference type="ARBA" id="ARBA00022630"/>
    </source>
</evidence>
<dbReference type="InterPro" id="IPR036250">
    <property type="entry name" value="AcylCo_DH-like_C"/>
</dbReference>
<feature type="compositionally biased region" description="Basic and acidic residues" evidence="6">
    <location>
        <begin position="76"/>
        <end position="85"/>
    </location>
</feature>
<keyword evidence="4 5" id="KW-0274">FAD</keyword>
<dbReference type="SUPFAM" id="SSF47203">
    <property type="entry name" value="Acyl-CoA dehydrogenase C-terminal domain-like"/>
    <property type="match status" value="1"/>
</dbReference>
<dbReference type="Pfam" id="PF00441">
    <property type="entry name" value="Acyl-CoA_dh_1"/>
    <property type="match status" value="1"/>
</dbReference>
<evidence type="ECO:0000256" key="2">
    <source>
        <dbReference type="ARBA" id="ARBA00009347"/>
    </source>
</evidence>
<feature type="compositionally biased region" description="Low complexity" evidence="6">
    <location>
        <begin position="33"/>
        <end position="67"/>
    </location>
</feature>
<evidence type="ECO:0000313" key="10">
    <source>
        <dbReference type="EMBL" id="MFD1531154.1"/>
    </source>
</evidence>
<evidence type="ECO:0000256" key="4">
    <source>
        <dbReference type="ARBA" id="ARBA00022827"/>
    </source>
</evidence>
<dbReference type="GO" id="GO:0008470">
    <property type="term" value="F:3-methylbutanoyl-CoA dehydrogenase activity"/>
    <property type="evidence" value="ECO:0007669"/>
    <property type="project" value="UniProtKB-EC"/>
</dbReference>
<evidence type="ECO:0000259" key="7">
    <source>
        <dbReference type="Pfam" id="PF00441"/>
    </source>
</evidence>
<dbReference type="Pfam" id="PF18158">
    <property type="entry name" value="AidB_N"/>
    <property type="match status" value="1"/>
</dbReference>
<comment type="similarity">
    <text evidence="2 5">Belongs to the acyl-CoA dehydrogenase family.</text>
</comment>
<evidence type="ECO:0000256" key="5">
    <source>
        <dbReference type="RuleBase" id="RU362125"/>
    </source>
</evidence>
<dbReference type="NCBIfam" id="NF008594">
    <property type="entry name" value="PRK11561.1"/>
    <property type="match status" value="1"/>
</dbReference>
<feature type="domain" description="Acyl-CoA dehydrogenase/oxidase C-terminal" evidence="7">
    <location>
        <begin position="360"/>
        <end position="510"/>
    </location>
</feature>
<keyword evidence="11" id="KW-1185">Reference proteome</keyword>